<protein>
    <submittedName>
        <fullName evidence="2">Uncharacterized protein</fullName>
    </submittedName>
</protein>
<organism evidence="2 3">
    <name type="scientific">Streptomyces xanthochromogenes</name>
    <dbReference type="NCBI Taxonomy" id="67384"/>
    <lineage>
        <taxon>Bacteria</taxon>
        <taxon>Bacillati</taxon>
        <taxon>Actinomycetota</taxon>
        <taxon>Actinomycetes</taxon>
        <taxon>Kitasatosporales</taxon>
        <taxon>Streptomycetaceae</taxon>
        <taxon>Streptomyces</taxon>
    </lineage>
</organism>
<sequence length="380" mass="42083">MQWRPLALTFCDVDFDRGSRAHGRGVAPAPPEGWVIGRAGLVHAEWSGAELRVTGQELIEGPRPASRLINALHGKQLVIGHGILTADFRAAAMVTDVPDSLLKRTVDTLAFAHRIRDKRYPTGCGLDALAKANLRDPRAKPAQPSSAPGLRPGGGMHGMSSERGDNDPREDALTVARLWQTMVTTRALSWGAGSPSWTHYHGDTRPGTPAGAAALADENIAELIGQQRQIEAVEWRQRVRFEGRVMRPTTTDSVAAMLALHSAKDLPVPQQVRELADALQEAGEIPPDRLDSEDLLTAVQCLGPRQNIDVRERILNGKKLTKLLRENLAIYLWEVTHPEWMKMFWETRKLARTTAIGELRLSHLKLEQRKIRGRVLNVFD</sequence>
<comment type="caution">
    <text evidence="2">The sequence shown here is derived from an EMBL/GenBank/DDBJ whole genome shotgun (WGS) entry which is preliminary data.</text>
</comment>
<evidence type="ECO:0000313" key="2">
    <source>
        <dbReference type="EMBL" id="GGY13069.1"/>
    </source>
</evidence>
<keyword evidence="3" id="KW-1185">Reference proteome</keyword>
<evidence type="ECO:0000256" key="1">
    <source>
        <dbReference type="SAM" id="MobiDB-lite"/>
    </source>
</evidence>
<dbReference type="EMBL" id="BMUU01000001">
    <property type="protein sequence ID" value="GGY13069.1"/>
    <property type="molecule type" value="Genomic_DNA"/>
</dbReference>
<gene>
    <name evidence="2" type="ORF">GCM10010326_00280</name>
</gene>
<reference evidence="3" key="1">
    <citation type="journal article" date="2019" name="Int. J. Syst. Evol. Microbiol.">
        <title>The Global Catalogue of Microorganisms (GCM) 10K type strain sequencing project: providing services to taxonomists for standard genome sequencing and annotation.</title>
        <authorList>
            <consortium name="The Broad Institute Genomics Platform"/>
            <consortium name="The Broad Institute Genome Sequencing Center for Infectious Disease"/>
            <person name="Wu L."/>
            <person name="Ma J."/>
        </authorList>
    </citation>
    <scope>NUCLEOTIDE SEQUENCE [LARGE SCALE GENOMIC DNA]</scope>
    <source>
        <strain evidence="3">JCM 4594</strain>
    </source>
</reference>
<feature type="region of interest" description="Disordered" evidence="1">
    <location>
        <begin position="135"/>
        <end position="168"/>
    </location>
</feature>
<name>A0ABQ2ZD50_9ACTN</name>
<accession>A0ABQ2ZD50</accession>
<evidence type="ECO:0000313" key="3">
    <source>
        <dbReference type="Proteomes" id="UP000600946"/>
    </source>
</evidence>
<dbReference type="Proteomes" id="UP000600946">
    <property type="component" value="Unassembled WGS sequence"/>
</dbReference>
<proteinExistence type="predicted"/>